<dbReference type="EMBL" id="FZOU01000009">
    <property type="protein sequence ID" value="SNT37166.1"/>
    <property type="molecule type" value="Genomic_DNA"/>
</dbReference>
<dbReference type="InterPro" id="IPR043129">
    <property type="entry name" value="ATPase_NBD"/>
</dbReference>
<accession>A0A239M397</accession>
<evidence type="ECO:0000313" key="2">
    <source>
        <dbReference type="EMBL" id="SNT37166.1"/>
    </source>
</evidence>
<keyword evidence="3" id="KW-1185">Reference proteome</keyword>
<dbReference type="Proteomes" id="UP000198356">
    <property type="component" value="Unassembled WGS sequence"/>
</dbReference>
<feature type="domain" description="ATPase BadF/BadG/BcrA/BcrD type" evidence="1">
    <location>
        <begin position="33"/>
        <end position="323"/>
    </location>
</feature>
<protein>
    <submittedName>
        <fullName evidence="2">BadF-type ATPase</fullName>
    </submittedName>
</protein>
<dbReference type="Gene3D" id="3.30.420.40">
    <property type="match status" value="2"/>
</dbReference>
<organism evidence="2 3">
    <name type="scientific">Granulicella rosea</name>
    <dbReference type="NCBI Taxonomy" id="474952"/>
    <lineage>
        <taxon>Bacteria</taxon>
        <taxon>Pseudomonadati</taxon>
        <taxon>Acidobacteriota</taxon>
        <taxon>Terriglobia</taxon>
        <taxon>Terriglobales</taxon>
        <taxon>Acidobacteriaceae</taxon>
        <taxon>Granulicella</taxon>
    </lineage>
</organism>
<dbReference type="CDD" id="cd24007">
    <property type="entry name" value="ASKHA_NBD_eukNAGK-like"/>
    <property type="match status" value="1"/>
</dbReference>
<proteinExistence type="predicted"/>
<name>A0A239M397_9BACT</name>
<dbReference type="AlphaFoldDB" id="A0A239M397"/>
<evidence type="ECO:0000313" key="3">
    <source>
        <dbReference type="Proteomes" id="UP000198356"/>
    </source>
</evidence>
<evidence type="ECO:0000259" key="1">
    <source>
        <dbReference type="Pfam" id="PF01869"/>
    </source>
</evidence>
<gene>
    <name evidence="2" type="ORF">SAMN05421770_10984</name>
</gene>
<dbReference type="SUPFAM" id="SSF53067">
    <property type="entry name" value="Actin-like ATPase domain"/>
    <property type="match status" value="2"/>
</dbReference>
<dbReference type="InterPro" id="IPR002731">
    <property type="entry name" value="ATPase_BadF"/>
</dbReference>
<dbReference type="PANTHER" id="PTHR43190">
    <property type="entry name" value="N-ACETYL-D-GLUCOSAMINE KINASE"/>
    <property type="match status" value="1"/>
</dbReference>
<dbReference type="InterPro" id="IPR052519">
    <property type="entry name" value="Euk-type_GlcNAc_Kinase"/>
</dbReference>
<dbReference type="PANTHER" id="PTHR43190:SF3">
    <property type="entry name" value="N-ACETYL-D-GLUCOSAMINE KINASE"/>
    <property type="match status" value="1"/>
</dbReference>
<reference evidence="2 3" key="1">
    <citation type="submission" date="2017-06" db="EMBL/GenBank/DDBJ databases">
        <authorList>
            <person name="Kim H.J."/>
            <person name="Triplett B.A."/>
        </authorList>
    </citation>
    <scope>NUCLEOTIDE SEQUENCE [LARGE SCALE GENOMIC DNA]</scope>
    <source>
        <strain evidence="2 3">DSM 18704</strain>
    </source>
</reference>
<sequence>MKHSPERTGLSPRGLDQAVVSGVHERMSFYLALDAGGTKTDYVLADDKRELARVRTGTIKRMRTDAESATHNLDAALAQLSAATGVSMRSIKRTCVGAAGESVPMVADWLRKTIGERVGGKLLLLGDVEIALDAAFPGQPGVLVLAGTGSNVAGRTPAGVLTSAGGWGPALSDQGSGYRIGFEGLRAAFLAHDEGRATLLMAAILDLWELRSIDELVAYGNRQPAPDFSKLTSVVLACARQGDAVAGQVLDRQGRELAYLVRLIIRRLKLASDDPGWAPPVAFAGSIMEMVEPVRQSLIAAVREEFPDVRTLDGVVDPIAGAVWRARTAR</sequence>
<dbReference type="Pfam" id="PF01869">
    <property type="entry name" value="BcrAD_BadFG"/>
    <property type="match status" value="1"/>
</dbReference>